<evidence type="ECO:0000313" key="3">
    <source>
        <dbReference type="EMBL" id="KIS71170.1"/>
    </source>
</evidence>
<dbReference type="InterPro" id="IPR045269">
    <property type="entry name" value="Atg1-like"/>
</dbReference>
<dbReference type="GeneID" id="23562196"/>
<name>A0A0D1E9V1_MYCMD</name>
<organism evidence="3 4">
    <name type="scientific">Mycosarcoma maydis</name>
    <name type="common">Corn smut fungus</name>
    <name type="synonym">Ustilago maydis</name>
    <dbReference type="NCBI Taxonomy" id="5270"/>
    <lineage>
        <taxon>Eukaryota</taxon>
        <taxon>Fungi</taxon>
        <taxon>Dikarya</taxon>
        <taxon>Basidiomycota</taxon>
        <taxon>Ustilaginomycotina</taxon>
        <taxon>Ustilaginomycetes</taxon>
        <taxon>Ustilaginales</taxon>
        <taxon>Ustilaginaceae</taxon>
        <taxon>Mycosarcoma</taxon>
    </lineage>
</organism>
<dbReference type="Proteomes" id="UP000000561">
    <property type="component" value="Chromosome 2"/>
</dbReference>
<dbReference type="GO" id="GO:0010506">
    <property type="term" value="P:regulation of autophagy"/>
    <property type="evidence" value="ECO:0007669"/>
    <property type="project" value="InterPro"/>
</dbReference>
<dbReference type="RefSeq" id="XP_011387040.1">
    <property type="nucleotide sequence ID" value="XM_011388738.1"/>
</dbReference>
<dbReference type="KEGG" id="uma:UMAG_01079"/>
<dbReference type="InParanoid" id="A0A0D1E9V1"/>
<dbReference type="GO" id="GO:0004674">
    <property type="term" value="F:protein serine/threonine kinase activity"/>
    <property type="evidence" value="ECO:0000318"/>
    <property type="project" value="GO_Central"/>
</dbReference>
<dbReference type="VEuPathDB" id="FungiDB:UMAG_01079"/>
<feature type="region of interest" description="Disordered" evidence="1">
    <location>
        <begin position="681"/>
        <end position="712"/>
    </location>
</feature>
<feature type="region of interest" description="Disordered" evidence="1">
    <location>
        <begin position="89"/>
        <end position="128"/>
    </location>
</feature>
<feature type="region of interest" description="Disordered" evidence="1">
    <location>
        <begin position="1"/>
        <end position="42"/>
    </location>
</feature>
<proteinExistence type="predicted"/>
<feature type="region of interest" description="Disordered" evidence="1">
    <location>
        <begin position="831"/>
        <end position="871"/>
    </location>
</feature>
<accession>A0A0D1E9V1</accession>
<dbReference type="EMBL" id="CM003141">
    <property type="protein sequence ID" value="KIS71170.1"/>
    <property type="molecule type" value="Genomic_DNA"/>
</dbReference>
<dbReference type="Pfam" id="PF00069">
    <property type="entry name" value="Pkinase"/>
    <property type="match status" value="1"/>
</dbReference>
<feature type="compositionally biased region" description="Basic and acidic residues" evidence="1">
    <location>
        <begin position="1076"/>
        <end position="1086"/>
    </location>
</feature>
<dbReference type="PANTHER" id="PTHR24348">
    <property type="entry name" value="SERINE/THREONINE-PROTEIN KINASE UNC-51-RELATED"/>
    <property type="match status" value="1"/>
</dbReference>
<feature type="region of interest" description="Disordered" evidence="1">
    <location>
        <begin position="149"/>
        <end position="189"/>
    </location>
</feature>
<feature type="compositionally biased region" description="Basic residues" evidence="1">
    <location>
        <begin position="850"/>
        <end position="860"/>
    </location>
</feature>
<dbReference type="SMART" id="SM00220">
    <property type="entry name" value="S_TKc"/>
    <property type="match status" value="1"/>
</dbReference>
<evidence type="ECO:0000256" key="1">
    <source>
        <dbReference type="SAM" id="MobiDB-lite"/>
    </source>
</evidence>
<evidence type="ECO:0000259" key="2">
    <source>
        <dbReference type="PROSITE" id="PS50011"/>
    </source>
</evidence>
<feature type="compositionally biased region" description="Polar residues" evidence="1">
    <location>
        <begin position="1012"/>
        <end position="1022"/>
    </location>
</feature>
<dbReference type="SUPFAM" id="SSF56112">
    <property type="entry name" value="Protein kinase-like (PK-like)"/>
    <property type="match status" value="1"/>
</dbReference>
<dbReference type="AlphaFoldDB" id="A0A0D1E9V1"/>
<dbReference type="GO" id="GO:0007165">
    <property type="term" value="P:signal transduction"/>
    <property type="evidence" value="ECO:0000318"/>
    <property type="project" value="GO_Central"/>
</dbReference>
<dbReference type="InterPro" id="IPR000719">
    <property type="entry name" value="Prot_kinase_dom"/>
</dbReference>
<dbReference type="InterPro" id="IPR011009">
    <property type="entry name" value="Kinase-like_dom_sf"/>
</dbReference>
<dbReference type="PROSITE" id="PS50011">
    <property type="entry name" value="PROTEIN_KINASE_DOM"/>
    <property type="match status" value="1"/>
</dbReference>
<dbReference type="OrthoDB" id="68483at2759"/>
<dbReference type="OMA" id="CHNDIKV"/>
<feature type="compositionally biased region" description="Polar residues" evidence="1">
    <location>
        <begin position="1"/>
        <end position="26"/>
    </location>
</feature>
<keyword evidence="4" id="KW-1185">Reference proteome</keyword>
<dbReference type="GO" id="GO:0005524">
    <property type="term" value="F:ATP binding"/>
    <property type="evidence" value="ECO:0007669"/>
    <property type="project" value="InterPro"/>
</dbReference>
<dbReference type="eggNOG" id="KOG4717">
    <property type="taxonomic scope" value="Eukaryota"/>
</dbReference>
<feature type="region of interest" description="Disordered" evidence="1">
    <location>
        <begin position="1065"/>
        <end position="1110"/>
    </location>
</feature>
<feature type="domain" description="Protein kinase" evidence="2">
    <location>
        <begin position="213"/>
        <end position="532"/>
    </location>
</feature>
<feature type="compositionally biased region" description="Basic and acidic residues" evidence="1">
    <location>
        <begin position="90"/>
        <end position="101"/>
    </location>
</feature>
<feature type="region of interest" description="Disordered" evidence="1">
    <location>
        <begin position="651"/>
        <end position="670"/>
    </location>
</feature>
<reference evidence="3 4" key="1">
    <citation type="journal article" date="2006" name="Nature">
        <title>Insights from the genome of the biotrophic fungal plant pathogen Ustilago maydis.</title>
        <authorList>
            <person name="Kamper J."/>
            <person name="Kahmann R."/>
            <person name="Bolker M."/>
            <person name="Ma L.J."/>
            <person name="Brefort T."/>
            <person name="Saville B.J."/>
            <person name="Banuett F."/>
            <person name="Kronstad J.W."/>
            <person name="Gold S.E."/>
            <person name="Muller O."/>
            <person name="Perlin M.H."/>
            <person name="Wosten H.A."/>
            <person name="de Vries R."/>
            <person name="Ruiz-Herrera J."/>
            <person name="Reynaga-Pena C.G."/>
            <person name="Snetselaar K."/>
            <person name="McCann M."/>
            <person name="Perez-Martin J."/>
            <person name="Feldbrugge M."/>
            <person name="Basse C.W."/>
            <person name="Steinberg G."/>
            <person name="Ibeas J.I."/>
            <person name="Holloman W."/>
            <person name="Guzman P."/>
            <person name="Farman M."/>
            <person name="Stajich J.E."/>
            <person name="Sentandreu R."/>
            <person name="Gonzalez-Prieto J.M."/>
            <person name="Kennell J.C."/>
            <person name="Molina L."/>
            <person name="Schirawski J."/>
            <person name="Mendoza-Mendoza A."/>
            <person name="Greilinger D."/>
            <person name="Munch K."/>
            <person name="Rossel N."/>
            <person name="Scherer M."/>
            <person name="Vranes M."/>
            <person name="Ladendorf O."/>
            <person name="Vincon V."/>
            <person name="Fuchs U."/>
            <person name="Sandrock B."/>
            <person name="Meng S."/>
            <person name="Ho E.C."/>
            <person name="Cahill M.J."/>
            <person name="Boyce K.J."/>
            <person name="Klose J."/>
            <person name="Klosterman S.J."/>
            <person name="Deelstra H.J."/>
            <person name="Ortiz-Castellanos L."/>
            <person name="Li W."/>
            <person name="Sanchez-Alonso P."/>
            <person name="Schreier P.H."/>
            <person name="Hauser-Hahn I."/>
            <person name="Vaupel M."/>
            <person name="Koopmann E."/>
            <person name="Friedrich G."/>
            <person name="Voss H."/>
            <person name="Schluter T."/>
            <person name="Margolis J."/>
            <person name="Platt D."/>
            <person name="Swimmer C."/>
            <person name="Gnirke A."/>
            <person name="Chen F."/>
            <person name="Vysotskaia V."/>
            <person name="Mannhaupt G."/>
            <person name="Guldener U."/>
            <person name="Munsterkotter M."/>
            <person name="Haase D."/>
            <person name="Oesterheld M."/>
            <person name="Mewes H.W."/>
            <person name="Mauceli E.W."/>
            <person name="DeCaprio D."/>
            <person name="Wade C.M."/>
            <person name="Butler J."/>
            <person name="Young S."/>
            <person name="Jaffe D.B."/>
            <person name="Calvo S."/>
            <person name="Nusbaum C."/>
            <person name="Galagan J."/>
            <person name="Birren B.W."/>
        </authorList>
    </citation>
    <scope>NUCLEOTIDE SEQUENCE [LARGE SCALE GENOMIC DNA]</scope>
    <source>
        <strain evidence="4">DSM 14603 / FGSC 9021 / UM521</strain>
    </source>
</reference>
<dbReference type="Gene3D" id="1.10.510.10">
    <property type="entry name" value="Transferase(Phosphotransferase) domain 1"/>
    <property type="match status" value="1"/>
</dbReference>
<gene>
    <name evidence="3" type="ORF">UMAG_01079</name>
</gene>
<feature type="region of interest" description="Disordered" evidence="1">
    <location>
        <begin position="1000"/>
        <end position="1032"/>
    </location>
</feature>
<protein>
    <recommendedName>
        <fullName evidence="2">Protein kinase domain-containing protein</fullName>
    </recommendedName>
</protein>
<dbReference type="PANTHER" id="PTHR24348:SF68">
    <property type="entry name" value="SERINE_THREONINE-PROTEIN KINASE ATG1C"/>
    <property type="match status" value="1"/>
</dbReference>
<sequence>MSHIKQSGQTALRQPVAKSSQLTTRSQKPDLNLPQYGRPQKGDVHRVLQPLSMRNDAKHSENARAHQKVAVTALAPESTNILKRSLSKLRIKDATSPDRRKTAQAKRQPLVPASKIPQAAPPPTSTRVLGARSDQSAFVLHKVATSETKENDGFRQTKAQHAVHKERSGLKPIGYPTNHQRSPTADVKSAEVRKKAMQLGIFKISEADLKERYQFLNEIGAGEWGSVWDVEALRPLEHLPSSAYRSLQVAKLTGSNTYTIDNTPNFRPLAVKLCKRETKYSSAARTQRLWNEFKILRMLMDQLPRSEKVNADSPNGRVRNNRTGWHPNVVNFYEFLLTPTLAMLVMPKFDEPMKVCLGETLCLNFFEQLLSALHWLHEHHVCHNDIKVDNLGVTYDTSGLGRDVVTLFDFGFAHRYDPLKKDAFMSRDVWGTPEYLSPERCRATLHDERKADMWALGITFFEMLTGRTPFEHHDEKFDSSEKFEVYYTRAERGTWLGEWDLSADMENLIRKMLRHDPQERVNAAGALLDPLFDPQNGRQRDSFDDFLQISYEDAHRHCTLEEAQPEKFANVLQPQPELDDSDSLFEDLVQQENHTIIEHNTGESEHEDLLASPGISRAAVATRCSRVPPSPSLSQVGMDSRLTDLMCMSPPWRGPQPPREGTPIPSARRNLTLPDNLVEELEKGQDESDSSVSNHSPVAITKASRTSVSRPVKIVSPTKQSPFRLRLGQQLQAFQTRRPNGEQMASTPVSADAVVEQKPVAAALCPTSLPPVNQEKPRLMSLRTELGSRGNVVASLAKKFDATNFLARPPPHVPVLTAGNGLGLTIPGAPLAKTGPSHRRSKSNTLACSKQHRVARHSVRRSTGSFVPSPEEALPRCARRLFGPDEPVLQQTAEADNITDVGSAQSDTKGAGGRVVHEPGIKSNGARTPALHAVLAGDQNRCVNTSLVNRDTPHTTSCNSPTTPAVGEEVIFKKLKKMASLAGLLSRMIDETKSTILSPEKSAVKTPLAKRGSNSTDSTSDLEISPGLLHTPEVVDGRTNKAELDEEDAGNVSLVSAAFSLDLSGSARRSSPGVSGREETGEKACQEEEGEQVSIQGRHTSVKSSGAASDRALSMTPSAAQVETMYSSFLLSQHVCKSGSGFLSPAQPASGSTASIAASSVKTKHRSLAALFSPSTSNVAALQNLLLDAGVSPGTHATNGGVVDRQRSVAKSGKLTRLFRKQS</sequence>
<evidence type="ECO:0000313" key="4">
    <source>
        <dbReference type="Proteomes" id="UP000000561"/>
    </source>
</evidence>
<feature type="compositionally biased region" description="Polar residues" evidence="1">
    <location>
        <begin position="1093"/>
        <end position="1107"/>
    </location>
</feature>